<dbReference type="Gene3D" id="2.40.50.100">
    <property type="match status" value="1"/>
</dbReference>
<keyword evidence="4" id="KW-0934">Plastid</keyword>
<reference evidence="9" key="1">
    <citation type="submission" date="2021-05" db="EMBL/GenBank/DDBJ databases">
        <title>The genome of the haptophyte Pavlova lutheri (Diacronema luteri, Pavlovales) - a model for lipid biosynthesis in eukaryotic algae.</title>
        <authorList>
            <person name="Hulatt C.J."/>
            <person name="Posewitz M.C."/>
        </authorList>
    </citation>
    <scope>NUCLEOTIDE SEQUENCE</scope>
    <source>
        <strain evidence="9">NIVA-4/92</strain>
    </source>
</reference>
<accession>A0A8J6CK98</accession>
<dbReference type="GO" id="GO:0006412">
    <property type="term" value="P:translation"/>
    <property type="evidence" value="ECO:0007669"/>
    <property type="project" value="InterPro"/>
</dbReference>
<sequence length="131" mass="14327">MAWVVARGWLARASPLGGELLGATRTATKMAGGTTKNGRDSNPKFLGTKLFGGQACLAGNIIVRQRGTKIHPGVHVGMGRDHTLFALNAGYVHFSVDSHKKRKYVNVFPTRDNPFVQKRDARKQLLAAKMR</sequence>
<evidence type="ECO:0000313" key="9">
    <source>
        <dbReference type="EMBL" id="KAG8470843.1"/>
    </source>
</evidence>
<dbReference type="OrthoDB" id="1867012at2759"/>
<dbReference type="InterPro" id="IPR018261">
    <property type="entry name" value="Ribosomal_bL27_CS"/>
</dbReference>
<dbReference type="PRINTS" id="PR00063">
    <property type="entry name" value="RIBOSOMALL27"/>
</dbReference>
<keyword evidence="3" id="KW-0150">Chloroplast</keyword>
<keyword evidence="6" id="KW-0687">Ribonucleoprotein</keyword>
<evidence type="ECO:0000256" key="8">
    <source>
        <dbReference type="ARBA" id="ARBA00035428"/>
    </source>
</evidence>
<evidence type="ECO:0000256" key="7">
    <source>
        <dbReference type="ARBA" id="ARBA00035268"/>
    </source>
</evidence>
<evidence type="ECO:0000256" key="2">
    <source>
        <dbReference type="ARBA" id="ARBA00010797"/>
    </source>
</evidence>
<evidence type="ECO:0000256" key="6">
    <source>
        <dbReference type="ARBA" id="ARBA00023274"/>
    </source>
</evidence>
<dbReference type="SUPFAM" id="SSF110324">
    <property type="entry name" value="Ribosomal L27 protein-like"/>
    <property type="match status" value="1"/>
</dbReference>
<dbReference type="Pfam" id="PF01016">
    <property type="entry name" value="Ribosomal_L27"/>
    <property type="match status" value="1"/>
</dbReference>
<dbReference type="GO" id="GO:0003735">
    <property type="term" value="F:structural constituent of ribosome"/>
    <property type="evidence" value="ECO:0007669"/>
    <property type="project" value="InterPro"/>
</dbReference>
<proteinExistence type="inferred from homology"/>
<dbReference type="PROSITE" id="PS00831">
    <property type="entry name" value="RIBOSOMAL_L27"/>
    <property type="match status" value="1"/>
</dbReference>
<dbReference type="PANTHER" id="PTHR15893">
    <property type="entry name" value="RIBOSOMAL PROTEIN L27"/>
    <property type="match status" value="1"/>
</dbReference>
<dbReference type="HAMAP" id="MF_00539">
    <property type="entry name" value="Ribosomal_bL27"/>
    <property type="match status" value="1"/>
</dbReference>
<dbReference type="PANTHER" id="PTHR15893:SF0">
    <property type="entry name" value="LARGE RIBOSOMAL SUBUNIT PROTEIN BL27M"/>
    <property type="match status" value="1"/>
</dbReference>
<name>A0A8J6CK98_DIALT</name>
<dbReference type="NCBIfam" id="TIGR00062">
    <property type="entry name" value="L27"/>
    <property type="match status" value="1"/>
</dbReference>
<dbReference type="InterPro" id="IPR001684">
    <property type="entry name" value="Ribosomal_bL27"/>
</dbReference>
<protein>
    <recommendedName>
        <fullName evidence="7">Large ribosomal subunit protein bL27c</fullName>
    </recommendedName>
    <alternativeName>
        <fullName evidence="8">50S ribosomal protein L27, chloroplastic</fullName>
    </alternativeName>
</protein>
<keyword evidence="5" id="KW-0689">Ribosomal protein</keyword>
<keyword evidence="10" id="KW-1185">Reference proteome</keyword>
<dbReference type="OMA" id="RQCGSTW"/>
<evidence type="ECO:0000313" key="10">
    <source>
        <dbReference type="Proteomes" id="UP000751190"/>
    </source>
</evidence>
<dbReference type="FunFam" id="2.40.50.100:FF:000020">
    <property type="entry name" value="50S ribosomal protein L27"/>
    <property type="match status" value="1"/>
</dbReference>
<evidence type="ECO:0000256" key="4">
    <source>
        <dbReference type="ARBA" id="ARBA00022640"/>
    </source>
</evidence>
<comment type="caution">
    <text evidence="9">The sequence shown here is derived from an EMBL/GenBank/DDBJ whole genome shotgun (WGS) entry which is preliminary data.</text>
</comment>
<dbReference type="EMBL" id="JAGTXO010000001">
    <property type="protein sequence ID" value="KAG8470843.1"/>
    <property type="molecule type" value="Genomic_DNA"/>
</dbReference>
<evidence type="ECO:0000256" key="3">
    <source>
        <dbReference type="ARBA" id="ARBA00022528"/>
    </source>
</evidence>
<gene>
    <name evidence="9" type="ORF">KFE25_009264</name>
</gene>
<dbReference type="Proteomes" id="UP000751190">
    <property type="component" value="Unassembled WGS sequence"/>
</dbReference>
<evidence type="ECO:0000256" key="1">
    <source>
        <dbReference type="ARBA" id="ARBA00004229"/>
    </source>
</evidence>
<dbReference type="GO" id="GO:0009507">
    <property type="term" value="C:chloroplast"/>
    <property type="evidence" value="ECO:0007669"/>
    <property type="project" value="UniProtKB-SubCell"/>
</dbReference>
<comment type="similarity">
    <text evidence="2">Belongs to the bacterial ribosomal protein bL27 family.</text>
</comment>
<organism evidence="9 10">
    <name type="scientific">Diacronema lutheri</name>
    <name type="common">Unicellular marine alga</name>
    <name type="synonym">Monochrysis lutheri</name>
    <dbReference type="NCBI Taxonomy" id="2081491"/>
    <lineage>
        <taxon>Eukaryota</taxon>
        <taxon>Haptista</taxon>
        <taxon>Haptophyta</taxon>
        <taxon>Pavlovophyceae</taxon>
        <taxon>Pavlovales</taxon>
        <taxon>Pavlovaceae</taxon>
        <taxon>Diacronema</taxon>
    </lineage>
</organism>
<evidence type="ECO:0000256" key="5">
    <source>
        <dbReference type="ARBA" id="ARBA00022980"/>
    </source>
</evidence>
<dbReference type="GO" id="GO:0005762">
    <property type="term" value="C:mitochondrial large ribosomal subunit"/>
    <property type="evidence" value="ECO:0007669"/>
    <property type="project" value="TreeGrafter"/>
</dbReference>
<dbReference type="AlphaFoldDB" id="A0A8J6CK98"/>
<comment type="subcellular location">
    <subcellularLocation>
        <location evidence="1">Plastid</location>
        <location evidence="1">Chloroplast</location>
    </subcellularLocation>
</comment>